<feature type="compositionally biased region" description="Basic and acidic residues" evidence="1">
    <location>
        <begin position="1"/>
        <end position="10"/>
    </location>
</feature>
<comment type="caution">
    <text evidence="2">The sequence shown here is derived from an EMBL/GenBank/DDBJ whole genome shotgun (WGS) entry which is preliminary data.</text>
</comment>
<feature type="compositionally biased region" description="Low complexity" evidence="1">
    <location>
        <begin position="12"/>
        <end position="31"/>
    </location>
</feature>
<dbReference type="EMBL" id="PPEA01000955">
    <property type="protein sequence ID" value="PQM44135.1"/>
    <property type="molecule type" value="Genomic_DNA"/>
</dbReference>
<name>A0A2S8BBV5_9MYCO</name>
<feature type="region of interest" description="Disordered" evidence="1">
    <location>
        <begin position="1"/>
        <end position="31"/>
    </location>
</feature>
<evidence type="ECO:0000256" key="1">
    <source>
        <dbReference type="SAM" id="MobiDB-lite"/>
    </source>
</evidence>
<evidence type="ECO:0000313" key="3">
    <source>
        <dbReference type="Proteomes" id="UP000238296"/>
    </source>
</evidence>
<sequence>MLPPEIKHTTVDPGSTSDSSSPATDSAPAGSAMMPSFWYRSSIAVHTAPSSTVVTDTMSPAAASAA</sequence>
<organism evidence="2 3">
    <name type="scientific">Mycobacterium talmoniae</name>
    <dbReference type="NCBI Taxonomy" id="1858794"/>
    <lineage>
        <taxon>Bacteria</taxon>
        <taxon>Bacillati</taxon>
        <taxon>Actinomycetota</taxon>
        <taxon>Actinomycetes</taxon>
        <taxon>Mycobacteriales</taxon>
        <taxon>Mycobacteriaceae</taxon>
        <taxon>Mycobacterium</taxon>
    </lineage>
</organism>
<dbReference type="Proteomes" id="UP000238296">
    <property type="component" value="Unassembled WGS sequence"/>
</dbReference>
<reference evidence="2 3" key="1">
    <citation type="journal article" date="2017" name="Int. J. Syst. Evol. Microbiol.">
        <title>Mycobacterium talmoniae sp. nov., a slowly growing mycobacterium isolated from human respiratory samples.</title>
        <authorList>
            <person name="Davidson R.M."/>
            <person name="DeGroote M.A."/>
            <person name="Marola J.L."/>
            <person name="Buss S."/>
            <person name="Jones V."/>
            <person name="McNeil M.R."/>
            <person name="Freifeld A.G."/>
            <person name="Elaine Epperson L."/>
            <person name="Hasan N.A."/>
            <person name="Jackson M."/>
            <person name="Iwen P.C."/>
            <person name="Salfinger M."/>
            <person name="Strong M."/>
        </authorList>
    </citation>
    <scope>NUCLEOTIDE SEQUENCE [LARGE SCALE GENOMIC DNA]</scope>
    <source>
        <strain evidence="2 3">ATCC BAA-2683</strain>
    </source>
</reference>
<evidence type="ECO:0000313" key="2">
    <source>
        <dbReference type="EMBL" id="PQM44135.1"/>
    </source>
</evidence>
<protein>
    <submittedName>
        <fullName evidence="2">Uncharacterized protein</fullName>
    </submittedName>
</protein>
<gene>
    <name evidence="2" type="ORF">C1Y40_05706</name>
</gene>
<dbReference type="AlphaFoldDB" id="A0A2S8BBV5"/>
<accession>A0A2S8BBV5</accession>
<proteinExistence type="predicted"/>